<dbReference type="PANTHER" id="PTHR33318:SF16">
    <property type="entry name" value="FK506-BINDING NUCLEAR-LIKE PROTEIN"/>
    <property type="match status" value="1"/>
</dbReference>
<dbReference type="OrthoDB" id="1695907at2759"/>
<feature type="coiled-coil region" evidence="1">
    <location>
        <begin position="289"/>
        <end position="316"/>
    </location>
</feature>
<dbReference type="GO" id="GO:0007142">
    <property type="term" value="P:male meiosis II"/>
    <property type="evidence" value="ECO:0007669"/>
    <property type="project" value="InterPro"/>
</dbReference>
<keyword evidence="2" id="KW-1185">Reference proteome</keyword>
<accession>A0A6P6WZY6</accession>
<name>A0A6P6WZY6_COFAR</name>
<evidence type="ECO:0000313" key="3">
    <source>
        <dbReference type="RefSeq" id="XP_027120251.1"/>
    </source>
</evidence>
<dbReference type="InterPro" id="IPR039300">
    <property type="entry name" value="JASON"/>
</dbReference>
<keyword evidence="1" id="KW-0175">Coiled coil</keyword>
<organism evidence="2 3">
    <name type="scientific">Coffea arabica</name>
    <name type="common">Arabian coffee</name>
    <dbReference type="NCBI Taxonomy" id="13443"/>
    <lineage>
        <taxon>Eukaryota</taxon>
        <taxon>Viridiplantae</taxon>
        <taxon>Streptophyta</taxon>
        <taxon>Embryophyta</taxon>
        <taxon>Tracheophyta</taxon>
        <taxon>Spermatophyta</taxon>
        <taxon>Magnoliopsida</taxon>
        <taxon>eudicotyledons</taxon>
        <taxon>Gunneridae</taxon>
        <taxon>Pentapetalae</taxon>
        <taxon>asterids</taxon>
        <taxon>lamiids</taxon>
        <taxon>Gentianales</taxon>
        <taxon>Rubiaceae</taxon>
        <taxon>Ixoroideae</taxon>
        <taxon>Gardenieae complex</taxon>
        <taxon>Bertiereae - Coffeeae clade</taxon>
        <taxon>Coffeeae</taxon>
        <taxon>Coffea</taxon>
    </lineage>
</organism>
<reference evidence="2" key="1">
    <citation type="journal article" date="2025" name="Foods">
        <title>Unveiling the Microbial Signatures of Arabica Coffee Cherries: Insights into Ripeness Specific Diversity, Functional Traits, and Implications for Quality and Safety.</title>
        <authorList>
            <consortium name="RefSeq"/>
            <person name="Tenea G.N."/>
            <person name="Cifuentes V."/>
            <person name="Reyes P."/>
            <person name="Cevallos-Vallejos M."/>
        </authorList>
    </citation>
    <scope>NUCLEOTIDE SEQUENCE [LARGE SCALE GENOMIC DNA]</scope>
</reference>
<dbReference type="RefSeq" id="XP_027120251.1">
    <property type="nucleotide sequence ID" value="XM_027264450.2"/>
</dbReference>
<evidence type="ECO:0000256" key="1">
    <source>
        <dbReference type="SAM" id="Coils"/>
    </source>
</evidence>
<gene>
    <name evidence="3" type="primary">LOC113737187</name>
</gene>
<dbReference type="AlphaFoldDB" id="A0A6P6WZY6"/>
<dbReference type="GeneID" id="113737187"/>
<proteinExistence type="predicted"/>
<dbReference type="PANTHER" id="PTHR33318">
    <property type="entry name" value="ASPARTYL/GLUTAMYL-TRNA(ASN/GLN) AMIDOTRANSFERASE SUBUNIT"/>
    <property type="match status" value="1"/>
</dbReference>
<reference evidence="3" key="2">
    <citation type="submission" date="2025-08" db="UniProtKB">
        <authorList>
            <consortium name="RefSeq"/>
        </authorList>
    </citation>
    <scope>IDENTIFICATION</scope>
    <source>
        <tissue evidence="3">Leaves</tissue>
    </source>
</reference>
<evidence type="ECO:0000313" key="2">
    <source>
        <dbReference type="Proteomes" id="UP001652660"/>
    </source>
</evidence>
<sequence length="392" mass="45276">MGCFLACFGFTKKRRRTKGRSKNASGDQVRQISTFIFSVSFILVREFFAFEDTQNLHQFNILNLLWEIALFLLKSYGRYVPLDCDVTVKLECDEMQKASATELRDKPKESSSAKIKKKVSFNLNVKTYEPLPNDELSNCNLSEGEEKTMWEYNQEETAGASMKYFNYEDNLMASKIGSFPSNYRYQNCRDSYDEEDEMELEDSDLDDEDELDFDEDDIGESYDFRSQKLCQASVEEEGKVTTDQLAEKGSNLMQPQVLQHQEHNKTESNQNARNRSHNVFSVLAPVENLTQWKEVKAKTRQQLKHQKENIVLEQEQHMPLCTKKSSEPLALNSSVDLNQFKPQSHEIAVDASLSNWLVSFNGKDSNAAIANTHQKRSRWMHQTRSADEIELL</sequence>
<dbReference type="Proteomes" id="UP001652660">
    <property type="component" value="Chromosome 3e"/>
</dbReference>
<protein>
    <submittedName>
        <fullName evidence="3">Uncharacterized protein isoform X1</fullName>
    </submittedName>
</protein>